<feature type="domain" description="Amidase" evidence="3">
    <location>
        <begin position="33"/>
        <end position="457"/>
    </location>
</feature>
<dbReference type="Proteomes" id="UP000434209">
    <property type="component" value="Chromosome 2"/>
</dbReference>
<dbReference type="PROSITE" id="PS00571">
    <property type="entry name" value="AMIDASES"/>
    <property type="match status" value="1"/>
</dbReference>
<keyword evidence="5" id="KW-1185">Reference proteome</keyword>
<proteinExistence type="inferred from homology"/>
<evidence type="ECO:0000256" key="1">
    <source>
        <dbReference type="ARBA" id="ARBA00009199"/>
    </source>
</evidence>
<organism evidence="4 5">
    <name type="scientific">Paraburkholderia acidiphila</name>
    <dbReference type="NCBI Taxonomy" id="2571747"/>
    <lineage>
        <taxon>Bacteria</taxon>
        <taxon>Pseudomonadati</taxon>
        <taxon>Pseudomonadota</taxon>
        <taxon>Betaproteobacteria</taxon>
        <taxon>Burkholderiales</taxon>
        <taxon>Burkholderiaceae</taxon>
        <taxon>Paraburkholderia</taxon>
    </lineage>
</organism>
<evidence type="ECO:0000313" key="4">
    <source>
        <dbReference type="EMBL" id="QGZ56375.1"/>
    </source>
</evidence>
<dbReference type="InterPro" id="IPR020556">
    <property type="entry name" value="Amidase_CS"/>
</dbReference>
<gene>
    <name evidence="4" type="ORF">FAZ97_15385</name>
</gene>
<dbReference type="PANTHER" id="PTHR11895:SF7">
    <property type="entry name" value="GLUTAMYL-TRNA(GLN) AMIDOTRANSFERASE SUBUNIT A, MITOCHONDRIAL"/>
    <property type="match status" value="1"/>
</dbReference>
<dbReference type="SUPFAM" id="SSF75304">
    <property type="entry name" value="Amidase signature (AS) enzymes"/>
    <property type="match status" value="1"/>
</dbReference>
<accession>A0A7Z2JAX7</accession>
<dbReference type="OrthoDB" id="9811471at2"/>
<dbReference type="Pfam" id="PF01425">
    <property type="entry name" value="Amidase"/>
    <property type="match status" value="1"/>
</dbReference>
<evidence type="ECO:0000256" key="2">
    <source>
        <dbReference type="SAM" id="MobiDB-lite"/>
    </source>
</evidence>
<dbReference type="PANTHER" id="PTHR11895">
    <property type="entry name" value="TRANSAMIDASE"/>
    <property type="match status" value="1"/>
</dbReference>
<protein>
    <submittedName>
        <fullName evidence="4">Amidase</fullName>
    </submittedName>
</protein>
<evidence type="ECO:0000259" key="3">
    <source>
        <dbReference type="Pfam" id="PF01425"/>
    </source>
</evidence>
<evidence type="ECO:0000313" key="5">
    <source>
        <dbReference type="Proteomes" id="UP000434209"/>
    </source>
</evidence>
<dbReference type="Gene3D" id="3.90.1300.10">
    <property type="entry name" value="Amidase signature (AS) domain"/>
    <property type="match status" value="1"/>
</dbReference>
<dbReference type="InterPro" id="IPR000120">
    <property type="entry name" value="Amidase"/>
</dbReference>
<dbReference type="AlphaFoldDB" id="A0A7Z2JAX7"/>
<name>A0A7Z2JAX7_9BURK</name>
<feature type="region of interest" description="Disordered" evidence="2">
    <location>
        <begin position="129"/>
        <end position="151"/>
    </location>
</feature>
<dbReference type="InterPro" id="IPR023631">
    <property type="entry name" value="Amidase_dom"/>
</dbReference>
<dbReference type="KEGG" id="pacp:FAZ97_15385"/>
<dbReference type="RefSeq" id="WP_158759338.1">
    <property type="nucleotide sequence ID" value="NZ_CP046910.1"/>
</dbReference>
<comment type="similarity">
    <text evidence="1">Belongs to the amidase family.</text>
</comment>
<dbReference type="GO" id="GO:0003824">
    <property type="term" value="F:catalytic activity"/>
    <property type="evidence" value="ECO:0007669"/>
    <property type="project" value="InterPro"/>
</dbReference>
<reference evidence="4 5" key="1">
    <citation type="submission" date="2019-12" db="EMBL/GenBank/DDBJ databases">
        <title>Paraburkholderia acidiphila 7Q-K02 sp. nov and Paraburkholderia acidisoli DHF22 sp. nov., two strains isolated from forest soil.</title>
        <authorList>
            <person name="Gao Z."/>
            <person name="Qiu L."/>
        </authorList>
    </citation>
    <scope>NUCLEOTIDE SEQUENCE [LARGE SCALE GENOMIC DNA]</scope>
    <source>
        <strain evidence="4 5">7Q-K02</strain>
    </source>
</reference>
<sequence length="481" mass="50895">MRDYEYLELDGVALSELLAKGETSSDALLTCAISIAKHVNPALNAICYPDYEASMALARNGSRGGVFRGIPFLLKDSGLASARLDSKLGSSLFDSIKYAADSTLVARFEDAGLIPFARTTVPELCMAPTTEATQNGGPTRNPHDFSRSAGGSSGGAAAAVAAGIVPVAHGSDGAGSIRIPASCCGVFGLKPSRGRVPMGPYRGEGWAGLAVDGVISRTVRDTAAVLDAVSGFEPGAPYCAPPLSRPLTDVVNKPFDRPLRIAVWKEPLNGIALAPECAAAVDATAQLLRDLGHEVEYLPAPSGLDYESFVADHIRVLAANIVLSVDARLNMLGRRLRDGDLEPAILDGYELGKSVPASQYAAAVARFHSLGRLLDVPFERFDIVLTSTLAQLPAELGTLTMNGTFTVLREKVSRYSTYLAILNASGQPAASVPTYWTEHGLPVGSQLIGRYGREDLIVQLASQLESTGSWQPARRRPQFNA</sequence>
<dbReference type="EMBL" id="CP046910">
    <property type="protein sequence ID" value="QGZ56375.1"/>
    <property type="molecule type" value="Genomic_DNA"/>
</dbReference>
<dbReference type="InterPro" id="IPR036928">
    <property type="entry name" value="AS_sf"/>
</dbReference>